<dbReference type="GO" id="GO:0052717">
    <property type="term" value="F:tRNA-specific adenosine-34 deaminase activity"/>
    <property type="evidence" value="ECO:0007669"/>
    <property type="project" value="TreeGrafter"/>
</dbReference>
<comment type="similarity">
    <text evidence="2">Belongs to the cytidine and deoxycytidylate deaminase family. ADAT3 subfamily.</text>
</comment>
<accession>A0AAD7KFP4</accession>
<dbReference type="GO" id="GO:0005737">
    <property type="term" value="C:cytoplasm"/>
    <property type="evidence" value="ECO:0007669"/>
    <property type="project" value="TreeGrafter"/>
</dbReference>
<keyword evidence="1" id="KW-0819">tRNA processing</keyword>
<dbReference type="CDD" id="cd01285">
    <property type="entry name" value="nucleoside_deaminase"/>
    <property type="match status" value="1"/>
</dbReference>
<dbReference type="InterPro" id="IPR046341">
    <property type="entry name" value="SET_dom_sf"/>
</dbReference>
<comment type="caution">
    <text evidence="6">The sequence shown here is derived from an EMBL/GenBank/DDBJ whole genome shotgun (WGS) entry which is preliminary data.</text>
</comment>
<dbReference type="PROSITE" id="PS50280">
    <property type="entry name" value="SET"/>
    <property type="match status" value="1"/>
</dbReference>
<dbReference type="CDD" id="cd10540">
    <property type="entry name" value="SET_SpSet7-like"/>
    <property type="match status" value="1"/>
</dbReference>
<name>A0AAD7KFP4_9AGAR</name>
<evidence type="ECO:0000313" key="7">
    <source>
        <dbReference type="Proteomes" id="UP001215598"/>
    </source>
</evidence>
<evidence type="ECO:0000313" key="6">
    <source>
        <dbReference type="EMBL" id="KAJ7784658.1"/>
    </source>
</evidence>
<evidence type="ECO:0000259" key="5">
    <source>
        <dbReference type="PROSITE" id="PS51747"/>
    </source>
</evidence>
<evidence type="ECO:0000256" key="2">
    <source>
        <dbReference type="ARBA" id="ARBA00038160"/>
    </source>
</evidence>
<dbReference type="InterPro" id="IPR001214">
    <property type="entry name" value="SET_dom"/>
</dbReference>
<dbReference type="GO" id="GO:0005634">
    <property type="term" value="C:nucleus"/>
    <property type="evidence" value="ECO:0007669"/>
    <property type="project" value="TreeGrafter"/>
</dbReference>
<dbReference type="InterPro" id="IPR016193">
    <property type="entry name" value="Cytidine_deaminase-like"/>
</dbReference>
<feature type="domain" description="SET" evidence="4">
    <location>
        <begin position="14"/>
        <end position="122"/>
    </location>
</feature>
<protein>
    <submittedName>
        <fullName evidence="6">Cytidine deaminase-like protein</fullName>
    </submittedName>
</protein>
<reference evidence="6" key="1">
    <citation type="submission" date="2023-03" db="EMBL/GenBank/DDBJ databases">
        <title>Massive genome expansion in bonnet fungi (Mycena s.s.) driven by repeated elements and novel gene families across ecological guilds.</title>
        <authorList>
            <consortium name="Lawrence Berkeley National Laboratory"/>
            <person name="Harder C.B."/>
            <person name="Miyauchi S."/>
            <person name="Viragh M."/>
            <person name="Kuo A."/>
            <person name="Thoen E."/>
            <person name="Andreopoulos B."/>
            <person name="Lu D."/>
            <person name="Skrede I."/>
            <person name="Drula E."/>
            <person name="Henrissat B."/>
            <person name="Morin E."/>
            <person name="Kohler A."/>
            <person name="Barry K."/>
            <person name="LaButti K."/>
            <person name="Morin E."/>
            <person name="Salamov A."/>
            <person name="Lipzen A."/>
            <person name="Mereny Z."/>
            <person name="Hegedus B."/>
            <person name="Baldrian P."/>
            <person name="Stursova M."/>
            <person name="Weitz H."/>
            <person name="Taylor A."/>
            <person name="Grigoriev I.V."/>
            <person name="Nagy L.G."/>
            <person name="Martin F."/>
            <person name="Kauserud H."/>
        </authorList>
    </citation>
    <scope>NUCLEOTIDE SEQUENCE</scope>
    <source>
        <strain evidence="6">CBHHK182m</strain>
    </source>
</reference>
<dbReference type="Proteomes" id="UP001215598">
    <property type="component" value="Unassembled WGS sequence"/>
</dbReference>
<sequence length="474" mass="52382">MSLDSALSTALRDPACIVKNSEGKERGVFAARAIANRTVVESSPVLLFGKDEYEKHGRFTILGHYAFKWKNGSMALALGLGSLFNHSDSPNVSYTVDSSNDLIHYVATRDIEPNEELCIYYGSNLWFDAVEQETDDGWSRLSKVDLPQQNLPAFLKGSLDDVVAEDDLPFERFKPPPEEETADTIRTIQAWAVDVPEPRSIGPMLNEVDASELGHLKRVRKLGEKNTFLLRVSPQPPSLPEDIVLPEPYLVTVPSSVALTSTSLSLKTALWPTIYAPRRKGEIEEWSKGKARWAWEAMRAVVQEALRWADNGELPVAAYVPRPFEVSDGPPSRSFIAHDTRQTMAHPLRHAVMNVIRQIADHRAASGEDVDEPPPSAPADTDADTDSPRNGTNYLLTSQILFTTHEPCIMCSMALLHSRVKEVVYLLPMEKTGGCGGVTSVPTLPGVNHRFSVCRWKGDTIREAGLELDGTIDA</sequence>
<dbReference type="Gene3D" id="3.40.140.10">
    <property type="entry name" value="Cytidine Deaminase, domain 2"/>
    <property type="match status" value="1"/>
</dbReference>
<evidence type="ECO:0000256" key="3">
    <source>
        <dbReference type="SAM" id="MobiDB-lite"/>
    </source>
</evidence>
<dbReference type="Pfam" id="PF00383">
    <property type="entry name" value="dCMP_cyt_deam_1"/>
    <property type="match status" value="1"/>
</dbReference>
<dbReference type="Pfam" id="PF00856">
    <property type="entry name" value="SET"/>
    <property type="match status" value="1"/>
</dbReference>
<dbReference type="Gene3D" id="2.170.270.10">
    <property type="entry name" value="SET domain"/>
    <property type="match status" value="1"/>
</dbReference>
<dbReference type="PROSITE" id="PS51747">
    <property type="entry name" value="CYT_DCMP_DEAMINASES_2"/>
    <property type="match status" value="1"/>
</dbReference>
<dbReference type="EMBL" id="JARKIB010000002">
    <property type="protein sequence ID" value="KAJ7784658.1"/>
    <property type="molecule type" value="Genomic_DNA"/>
</dbReference>
<dbReference type="PANTHER" id="PTHR11079">
    <property type="entry name" value="CYTOSINE DEAMINASE FAMILY MEMBER"/>
    <property type="match status" value="1"/>
</dbReference>
<evidence type="ECO:0000256" key="1">
    <source>
        <dbReference type="ARBA" id="ARBA00022694"/>
    </source>
</evidence>
<feature type="region of interest" description="Disordered" evidence="3">
    <location>
        <begin position="363"/>
        <end position="390"/>
    </location>
</feature>
<dbReference type="SUPFAM" id="SSF53927">
    <property type="entry name" value="Cytidine deaminase-like"/>
    <property type="match status" value="1"/>
</dbReference>
<dbReference type="GO" id="GO:0008033">
    <property type="term" value="P:tRNA processing"/>
    <property type="evidence" value="ECO:0007669"/>
    <property type="project" value="UniProtKB-KW"/>
</dbReference>
<evidence type="ECO:0000259" key="4">
    <source>
        <dbReference type="PROSITE" id="PS50280"/>
    </source>
</evidence>
<feature type="domain" description="CMP/dCMP-type deaminase" evidence="5">
    <location>
        <begin position="292"/>
        <end position="454"/>
    </location>
</feature>
<gene>
    <name evidence="6" type="ORF">B0H16DRAFT_1658155</name>
</gene>
<dbReference type="AlphaFoldDB" id="A0AAD7KFP4"/>
<dbReference type="SUPFAM" id="SSF82199">
    <property type="entry name" value="SET domain"/>
    <property type="match status" value="1"/>
</dbReference>
<dbReference type="SMART" id="SM00317">
    <property type="entry name" value="SET"/>
    <property type="match status" value="1"/>
</dbReference>
<dbReference type="InterPro" id="IPR002125">
    <property type="entry name" value="CMP_dCMP_dom"/>
</dbReference>
<proteinExistence type="inferred from homology"/>
<keyword evidence="7" id="KW-1185">Reference proteome</keyword>
<organism evidence="6 7">
    <name type="scientific">Mycena metata</name>
    <dbReference type="NCBI Taxonomy" id="1033252"/>
    <lineage>
        <taxon>Eukaryota</taxon>
        <taxon>Fungi</taxon>
        <taxon>Dikarya</taxon>
        <taxon>Basidiomycota</taxon>
        <taxon>Agaricomycotina</taxon>
        <taxon>Agaricomycetes</taxon>
        <taxon>Agaricomycetidae</taxon>
        <taxon>Agaricales</taxon>
        <taxon>Marasmiineae</taxon>
        <taxon>Mycenaceae</taxon>
        <taxon>Mycena</taxon>
    </lineage>
</organism>
<dbReference type="PANTHER" id="PTHR11079:SF156">
    <property type="entry name" value="INACTIVE TRNA-SPECIFIC ADENOSINE DEAMINASE-LIKE PROTEIN 3-RELATED"/>
    <property type="match status" value="1"/>
</dbReference>